<evidence type="ECO:0000256" key="3">
    <source>
        <dbReference type="ARBA" id="ARBA00022723"/>
    </source>
</evidence>
<evidence type="ECO:0000259" key="14">
    <source>
        <dbReference type="PROSITE" id="PS51843"/>
    </source>
</evidence>
<gene>
    <name evidence="15" type="ORF">CAMP_LOCUS18341</name>
</gene>
<protein>
    <recommendedName>
        <fullName evidence="17">Nuclear receptor</fullName>
    </recommendedName>
</protein>
<evidence type="ECO:0000313" key="16">
    <source>
        <dbReference type="Proteomes" id="UP001152747"/>
    </source>
</evidence>
<feature type="region of interest" description="Disordered" evidence="12">
    <location>
        <begin position="110"/>
        <end position="130"/>
    </location>
</feature>
<dbReference type="Pfam" id="PF00104">
    <property type="entry name" value="Hormone_recep"/>
    <property type="match status" value="1"/>
</dbReference>
<evidence type="ECO:0000259" key="13">
    <source>
        <dbReference type="PROSITE" id="PS51030"/>
    </source>
</evidence>
<keyword evidence="8 11" id="KW-0804">Transcription</keyword>
<dbReference type="PROSITE" id="PS51030">
    <property type="entry name" value="NUCLEAR_REC_DBD_2"/>
    <property type="match status" value="1"/>
</dbReference>
<dbReference type="OrthoDB" id="6081310at2759"/>
<organism evidence="15 16">
    <name type="scientific">Caenorhabditis angaria</name>
    <dbReference type="NCBI Taxonomy" id="860376"/>
    <lineage>
        <taxon>Eukaryota</taxon>
        <taxon>Metazoa</taxon>
        <taxon>Ecdysozoa</taxon>
        <taxon>Nematoda</taxon>
        <taxon>Chromadorea</taxon>
        <taxon>Rhabditida</taxon>
        <taxon>Rhabditina</taxon>
        <taxon>Rhabditomorpha</taxon>
        <taxon>Rhabditoidea</taxon>
        <taxon>Rhabditidae</taxon>
        <taxon>Peloderinae</taxon>
        <taxon>Caenorhabditis</taxon>
    </lineage>
</organism>
<feature type="region of interest" description="Disordered" evidence="12">
    <location>
        <begin position="1"/>
        <end position="32"/>
    </location>
</feature>
<dbReference type="Gene3D" id="1.10.565.10">
    <property type="entry name" value="Retinoid X Receptor"/>
    <property type="match status" value="1"/>
</dbReference>
<dbReference type="SUPFAM" id="SSF57716">
    <property type="entry name" value="Glucocorticoid receptor-like (DNA-binding domain)"/>
    <property type="match status" value="1"/>
</dbReference>
<keyword evidence="4 11" id="KW-0863">Zinc-finger</keyword>
<keyword evidence="6 11" id="KW-0805">Transcription regulation</keyword>
<dbReference type="InterPro" id="IPR000536">
    <property type="entry name" value="Nucl_hrmn_rcpt_lig-bd"/>
</dbReference>
<evidence type="ECO:0000256" key="8">
    <source>
        <dbReference type="ARBA" id="ARBA00023163"/>
    </source>
</evidence>
<dbReference type="SMART" id="SM00399">
    <property type="entry name" value="ZnF_C4"/>
    <property type="match status" value="1"/>
</dbReference>
<keyword evidence="16" id="KW-1185">Reference proteome</keyword>
<evidence type="ECO:0000256" key="7">
    <source>
        <dbReference type="ARBA" id="ARBA00023125"/>
    </source>
</evidence>
<dbReference type="SMART" id="SM00430">
    <property type="entry name" value="HOLI"/>
    <property type="match status" value="1"/>
</dbReference>
<keyword evidence="3 11" id="KW-0479">Metal-binding</keyword>
<evidence type="ECO:0000256" key="1">
    <source>
        <dbReference type="ARBA" id="ARBA00004123"/>
    </source>
</evidence>
<dbReference type="GO" id="GO:0008270">
    <property type="term" value="F:zinc ion binding"/>
    <property type="evidence" value="ECO:0007669"/>
    <property type="project" value="UniProtKB-KW"/>
</dbReference>
<dbReference type="PANTHER" id="PTHR45805:SF10">
    <property type="entry name" value="ECDYSONE-INDUCED PROTEIN 78C"/>
    <property type="match status" value="1"/>
</dbReference>
<dbReference type="GO" id="GO:0005634">
    <property type="term" value="C:nucleus"/>
    <property type="evidence" value="ECO:0007669"/>
    <property type="project" value="UniProtKB-SubCell"/>
</dbReference>
<dbReference type="AlphaFoldDB" id="A0A9P1J085"/>
<evidence type="ECO:0000256" key="9">
    <source>
        <dbReference type="ARBA" id="ARBA00023170"/>
    </source>
</evidence>
<dbReference type="PRINTS" id="PR00546">
    <property type="entry name" value="THYROIDHORMR"/>
</dbReference>
<dbReference type="SUPFAM" id="SSF48508">
    <property type="entry name" value="Nuclear receptor ligand-binding domain"/>
    <property type="match status" value="1"/>
</dbReference>
<accession>A0A9P1J085</accession>
<dbReference type="PROSITE" id="PS51843">
    <property type="entry name" value="NR_LBD"/>
    <property type="match status" value="1"/>
</dbReference>
<dbReference type="GO" id="GO:0004879">
    <property type="term" value="F:nuclear receptor activity"/>
    <property type="evidence" value="ECO:0007669"/>
    <property type="project" value="InterPro"/>
</dbReference>
<keyword evidence="9 11" id="KW-0675">Receptor</keyword>
<dbReference type="InterPro" id="IPR013088">
    <property type="entry name" value="Znf_NHR/GATA"/>
</dbReference>
<keyword evidence="5 11" id="KW-0862">Zinc</keyword>
<dbReference type="InterPro" id="IPR035500">
    <property type="entry name" value="NHR-like_dom_sf"/>
</dbReference>
<feature type="domain" description="Nuclear receptor" evidence="13">
    <location>
        <begin position="136"/>
        <end position="211"/>
    </location>
</feature>
<evidence type="ECO:0000256" key="4">
    <source>
        <dbReference type="ARBA" id="ARBA00022771"/>
    </source>
</evidence>
<proteinExistence type="inferred from homology"/>
<feature type="compositionally biased region" description="Low complexity" evidence="12">
    <location>
        <begin position="10"/>
        <end position="22"/>
    </location>
</feature>
<reference evidence="15" key="1">
    <citation type="submission" date="2022-11" db="EMBL/GenBank/DDBJ databases">
        <authorList>
            <person name="Kikuchi T."/>
        </authorList>
    </citation>
    <scope>NUCLEOTIDE SEQUENCE</scope>
    <source>
        <strain evidence="15">PS1010</strain>
    </source>
</reference>
<dbReference type="InterPro" id="IPR001628">
    <property type="entry name" value="Znf_hrmn_rcpt"/>
</dbReference>
<evidence type="ECO:0000256" key="12">
    <source>
        <dbReference type="SAM" id="MobiDB-lite"/>
    </source>
</evidence>
<sequence>MDYGKESPDEGVSSSSSTSYQSFVDLKSGDNIPKLENDDVPLPWCYPSFIPTAADYSNFRQFHNLDDQTSGVQPPPPIPPPTAFYPGYDTHFHYFRPLLHADTSHSSSLSISTSSISPQSTINSSSSSSSNSQKAVHICKVCGDKASGYHYGVTSCEGCKGFFRRSIQRRIEYRCLRDKDCVVKRENRNRCQHCRFRKCIEVGMSKDSVRQAKGKKAQIKMEVVANPDEIVSSSTSPEPKTSDYIMLCQSLSNSHIKNCGHTDLKVRRMIPKPFDLGIYNNLSAEEIRINAWQIYANEIIPDFQGVVEFAKSIPKFSALPSNDQALLLKNVFFEVYLIRISRGFSQKGLLLTDGKMIDFKTLQILYGNLAEKMLAFCYSLIEVNLNDDEIAIFIASLITTPDMSNIQSYTSFSSIQLLNTLMTNTLQRKISDRMNGESILTRLKEMMIDLKKLSNLHNIEMKFLRENSYYMTLPPLFMEIFKIDRKVLQSYNQPFVSSQPTVYS</sequence>
<dbReference type="CDD" id="cd06916">
    <property type="entry name" value="NR_DBD_like"/>
    <property type="match status" value="1"/>
</dbReference>
<dbReference type="PRINTS" id="PR00047">
    <property type="entry name" value="STROIDFINGER"/>
</dbReference>
<keyword evidence="7 11" id="KW-0238">DNA-binding</keyword>
<dbReference type="InterPro" id="IPR001728">
    <property type="entry name" value="ThyrH_rcpt"/>
</dbReference>
<evidence type="ECO:0000256" key="6">
    <source>
        <dbReference type="ARBA" id="ARBA00023015"/>
    </source>
</evidence>
<evidence type="ECO:0008006" key="17">
    <source>
        <dbReference type="Google" id="ProtNLM"/>
    </source>
</evidence>
<dbReference type="PANTHER" id="PTHR45805">
    <property type="entry name" value="NUCLEAR HORMONE RECEPTOR HR3-RELATED"/>
    <property type="match status" value="1"/>
</dbReference>
<dbReference type="PROSITE" id="PS00031">
    <property type="entry name" value="NUCLEAR_REC_DBD_1"/>
    <property type="match status" value="1"/>
</dbReference>
<dbReference type="EMBL" id="CANHGI010000006">
    <property type="protein sequence ID" value="CAI5455704.1"/>
    <property type="molecule type" value="Genomic_DNA"/>
</dbReference>
<name>A0A9P1J085_9PELO</name>
<comment type="subcellular location">
    <subcellularLocation>
        <location evidence="1 11">Nucleus</location>
    </subcellularLocation>
</comment>
<comment type="caution">
    <text evidence="15">The sequence shown here is derived from an EMBL/GenBank/DDBJ whole genome shotgun (WGS) entry which is preliminary data.</text>
</comment>
<dbReference type="Proteomes" id="UP001152747">
    <property type="component" value="Unassembled WGS sequence"/>
</dbReference>
<keyword evidence="10 11" id="KW-0539">Nucleus</keyword>
<evidence type="ECO:0000313" key="15">
    <source>
        <dbReference type="EMBL" id="CAI5455704.1"/>
    </source>
</evidence>
<dbReference type="InterPro" id="IPR001723">
    <property type="entry name" value="Nuclear_hrmn_rcpt"/>
</dbReference>
<dbReference type="Pfam" id="PF00105">
    <property type="entry name" value="zf-C4"/>
    <property type="match status" value="1"/>
</dbReference>
<dbReference type="GO" id="GO:0043565">
    <property type="term" value="F:sequence-specific DNA binding"/>
    <property type="evidence" value="ECO:0007669"/>
    <property type="project" value="InterPro"/>
</dbReference>
<evidence type="ECO:0000256" key="2">
    <source>
        <dbReference type="ARBA" id="ARBA00008092"/>
    </source>
</evidence>
<dbReference type="FunFam" id="3.30.50.10:FF:000044">
    <property type="entry name" value="retinoic acid receptor beta isoform X4"/>
    <property type="match status" value="1"/>
</dbReference>
<dbReference type="Gene3D" id="3.30.50.10">
    <property type="entry name" value="Erythroid Transcription Factor GATA-1, subunit A"/>
    <property type="match status" value="1"/>
</dbReference>
<dbReference type="PRINTS" id="PR00398">
    <property type="entry name" value="STRDHORMONER"/>
</dbReference>
<evidence type="ECO:0000256" key="11">
    <source>
        <dbReference type="RuleBase" id="RU004334"/>
    </source>
</evidence>
<evidence type="ECO:0000256" key="5">
    <source>
        <dbReference type="ARBA" id="ARBA00022833"/>
    </source>
</evidence>
<evidence type="ECO:0000256" key="10">
    <source>
        <dbReference type="ARBA" id="ARBA00023242"/>
    </source>
</evidence>
<feature type="domain" description="NR LBD" evidence="14">
    <location>
        <begin position="243"/>
        <end position="489"/>
    </location>
</feature>
<comment type="similarity">
    <text evidence="2">Belongs to the nuclear hormone receptor family. NR1 subfamily.</text>
</comment>